<dbReference type="Pfam" id="PF00005">
    <property type="entry name" value="ABC_tran"/>
    <property type="match status" value="1"/>
</dbReference>
<gene>
    <name evidence="11" type="primary">cydD</name>
    <name evidence="11" type="ORF">LXN57_32525</name>
</gene>
<proteinExistence type="predicted"/>
<reference evidence="11 12" key="1">
    <citation type="submission" date="2022-06" db="EMBL/GenBank/DDBJ databases">
        <title>Actinoplanes abujensis sp. nov., isolated from Nigerian arid soil.</title>
        <authorList>
            <person name="Ding P."/>
        </authorList>
    </citation>
    <scope>NUCLEOTIDE SEQUENCE [LARGE SCALE GENOMIC DNA]</scope>
    <source>
        <strain evidence="12">TRM88002</strain>
    </source>
</reference>
<evidence type="ECO:0000259" key="9">
    <source>
        <dbReference type="PROSITE" id="PS50893"/>
    </source>
</evidence>
<protein>
    <submittedName>
        <fullName evidence="11">Thiol reductant ABC exporter subunit CydD</fullName>
    </submittedName>
</protein>
<evidence type="ECO:0000256" key="6">
    <source>
        <dbReference type="ARBA" id="ARBA00023136"/>
    </source>
</evidence>
<feature type="transmembrane region" description="Helical" evidence="8">
    <location>
        <begin position="256"/>
        <end position="276"/>
    </location>
</feature>
<sequence>MDVLGVPQAPHPGPDPHVRPLDPRLLRYARPARAYLALTVVLGVVLAALIVAQATLLANGITDVYLGGAQASDLWPLLTALAAVVAGRAVVGWAQELVSDRASAGVKSTLRRQVLGHLAALNPGTGPDTGAATTLVTRGLDALDAYFSRYLPQLVLAAVVPVIVLARLLGADLTAAVTVALTLPLIPLFMVLVGWHTEAANRRQFRLLARLDHHFLDVVSGLPTLKVFGRARAQARTIRRISEEQRRLTMRTLRTAFLSSLILELLATLSVALVAVGVGLRLVSGNLDLATALLVLILAPEAYQPLRQLGANYHASAEGLAAAEQAFTILATPVPAAGPDPAPGGAIVFDEVAVRFPGRPGSALNLTVTVQPGEVVALTGPSGCGKSTALHALLRFVVPSSGCITVGGVPLTNVDPTAWRARIAWVPQRPYLFAGTIRDNITRGAHAVTSAEVTTAARAAGIDVPLDSQIGDAGAGLSAGQRQRVALARAFLRAAPIVLLDEPTANLDADTAAGVMASIRRLAAGRTVLIAAHRPELSALADRTISLDVVSA</sequence>
<evidence type="ECO:0000256" key="5">
    <source>
        <dbReference type="ARBA" id="ARBA00022989"/>
    </source>
</evidence>
<dbReference type="SUPFAM" id="SSF52540">
    <property type="entry name" value="P-loop containing nucleoside triphosphate hydrolases"/>
    <property type="match status" value="1"/>
</dbReference>
<dbReference type="Gene3D" id="1.20.1560.10">
    <property type="entry name" value="ABC transporter type 1, transmembrane domain"/>
    <property type="match status" value="1"/>
</dbReference>
<dbReference type="InterPro" id="IPR027417">
    <property type="entry name" value="P-loop_NTPase"/>
</dbReference>
<keyword evidence="4" id="KW-0067">ATP-binding</keyword>
<dbReference type="Gene3D" id="3.40.50.300">
    <property type="entry name" value="P-loop containing nucleotide triphosphate hydrolases"/>
    <property type="match status" value="1"/>
</dbReference>
<keyword evidence="2 8" id="KW-0812">Transmembrane</keyword>
<feature type="transmembrane region" description="Helical" evidence="8">
    <location>
        <begin position="175"/>
        <end position="195"/>
    </location>
</feature>
<evidence type="ECO:0000256" key="1">
    <source>
        <dbReference type="ARBA" id="ARBA00004651"/>
    </source>
</evidence>
<evidence type="ECO:0000256" key="4">
    <source>
        <dbReference type="ARBA" id="ARBA00022840"/>
    </source>
</evidence>
<evidence type="ECO:0000313" key="12">
    <source>
        <dbReference type="Proteomes" id="UP001523216"/>
    </source>
</evidence>
<dbReference type="EMBL" id="JAMQOL010000047">
    <property type="protein sequence ID" value="MCM4082304.1"/>
    <property type="molecule type" value="Genomic_DNA"/>
</dbReference>
<dbReference type="InterPro" id="IPR011527">
    <property type="entry name" value="ABC1_TM_dom"/>
</dbReference>
<feature type="transmembrane region" description="Helical" evidence="8">
    <location>
        <begin position="34"/>
        <end position="54"/>
    </location>
</feature>
<feature type="transmembrane region" description="Helical" evidence="8">
    <location>
        <begin position="74"/>
        <end position="94"/>
    </location>
</feature>
<evidence type="ECO:0000259" key="10">
    <source>
        <dbReference type="PROSITE" id="PS50929"/>
    </source>
</evidence>
<feature type="region of interest" description="Disordered" evidence="7">
    <location>
        <begin position="1"/>
        <end position="20"/>
    </location>
</feature>
<accession>A0ABT0Y8E2</accession>
<feature type="domain" description="ABC transporter" evidence="9">
    <location>
        <begin position="347"/>
        <end position="552"/>
    </location>
</feature>
<dbReference type="InterPro" id="IPR003439">
    <property type="entry name" value="ABC_transporter-like_ATP-bd"/>
</dbReference>
<feature type="domain" description="ABC transmembrane type-1" evidence="10">
    <location>
        <begin position="37"/>
        <end position="318"/>
    </location>
</feature>
<name>A0ABT0Y8E2_9ACTN</name>
<keyword evidence="6 8" id="KW-0472">Membrane</keyword>
<dbReference type="PROSITE" id="PS00211">
    <property type="entry name" value="ABC_TRANSPORTER_1"/>
    <property type="match status" value="1"/>
</dbReference>
<dbReference type="CDD" id="cd03228">
    <property type="entry name" value="ABCC_MRP_Like"/>
    <property type="match status" value="1"/>
</dbReference>
<dbReference type="InterPro" id="IPR039421">
    <property type="entry name" value="Type_1_exporter"/>
</dbReference>
<keyword evidence="5 8" id="KW-1133">Transmembrane helix</keyword>
<dbReference type="Proteomes" id="UP001523216">
    <property type="component" value="Unassembled WGS sequence"/>
</dbReference>
<dbReference type="PROSITE" id="PS50929">
    <property type="entry name" value="ABC_TM1F"/>
    <property type="match status" value="1"/>
</dbReference>
<dbReference type="PROSITE" id="PS50893">
    <property type="entry name" value="ABC_TRANSPORTER_2"/>
    <property type="match status" value="1"/>
</dbReference>
<dbReference type="InterPro" id="IPR003593">
    <property type="entry name" value="AAA+_ATPase"/>
</dbReference>
<dbReference type="InterPro" id="IPR036640">
    <property type="entry name" value="ABC1_TM_sf"/>
</dbReference>
<keyword evidence="3" id="KW-0547">Nucleotide-binding</keyword>
<comment type="subcellular location">
    <subcellularLocation>
        <location evidence="1">Cell membrane</location>
        <topology evidence="1">Multi-pass membrane protein</topology>
    </subcellularLocation>
</comment>
<evidence type="ECO:0000256" key="2">
    <source>
        <dbReference type="ARBA" id="ARBA00022692"/>
    </source>
</evidence>
<dbReference type="SMART" id="SM00382">
    <property type="entry name" value="AAA"/>
    <property type="match status" value="1"/>
</dbReference>
<organism evidence="11 12">
    <name type="scientific">Paractinoplanes hotanensis</name>
    <dbReference type="NCBI Taxonomy" id="2906497"/>
    <lineage>
        <taxon>Bacteria</taxon>
        <taxon>Bacillati</taxon>
        <taxon>Actinomycetota</taxon>
        <taxon>Actinomycetes</taxon>
        <taxon>Micromonosporales</taxon>
        <taxon>Micromonosporaceae</taxon>
        <taxon>Paractinoplanes</taxon>
    </lineage>
</organism>
<keyword evidence="12" id="KW-1185">Reference proteome</keyword>
<evidence type="ECO:0000256" key="7">
    <source>
        <dbReference type="SAM" id="MobiDB-lite"/>
    </source>
</evidence>
<dbReference type="PANTHER" id="PTHR24221:SF590">
    <property type="entry name" value="COMPONENT LINKED WITH THE ASSEMBLY OF CYTOCHROME' TRANSPORT TRANSMEMBRANE ATP-BINDING PROTEIN ABC TRANSPORTER CYDD-RELATED"/>
    <property type="match status" value="1"/>
</dbReference>
<dbReference type="InterPro" id="IPR014216">
    <property type="entry name" value="ABC_transptr_CydD"/>
</dbReference>
<dbReference type="Pfam" id="PF00664">
    <property type="entry name" value="ABC_membrane"/>
    <property type="match status" value="1"/>
</dbReference>
<evidence type="ECO:0000256" key="8">
    <source>
        <dbReference type="SAM" id="Phobius"/>
    </source>
</evidence>
<evidence type="ECO:0000313" key="11">
    <source>
        <dbReference type="EMBL" id="MCM4082304.1"/>
    </source>
</evidence>
<dbReference type="CDD" id="cd18584">
    <property type="entry name" value="ABC_6TM_AarD_CydD"/>
    <property type="match status" value="1"/>
</dbReference>
<comment type="caution">
    <text evidence="11">The sequence shown here is derived from an EMBL/GenBank/DDBJ whole genome shotgun (WGS) entry which is preliminary data.</text>
</comment>
<evidence type="ECO:0000256" key="3">
    <source>
        <dbReference type="ARBA" id="ARBA00022741"/>
    </source>
</evidence>
<feature type="transmembrane region" description="Helical" evidence="8">
    <location>
        <begin position="150"/>
        <end position="169"/>
    </location>
</feature>
<dbReference type="NCBIfam" id="TIGR02857">
    <property type="entry name" value="CydD"/>
    <property type="match status" value="1"/>
</dbReference>
<dbReference type="PANTHER" id="PTHR24221">
    <property type="entry name" value="ATP-BINDING CASSETTE SUB-FAMILY B"/>
    <property type="match status" value="1"/>
</dbReference>
<dbReference type="SUPFAM" id="SSF90123">
    <property type="entry name" value="ABC transporter transmembrane region"/>
    <property type="match status" value="1"/>
</dbReference>
<dbReference type="InterPro" id="IPR017871">
    <property type="entry name" value="ABC_transporter-like_CS"/>
</dbReference>